<dbReference type="RefSeq" id="WP_318798917.1">
    <property type="nucleotide sequence ID" value="NZ_JARUJP010000024.1"/>
</dbReference>
<evidence type="ECO:0000256" key="4">
    <source>
        <dbReference type="RuleBase" id="RU362068"/>
    </source>
</evidence>
<evidence type="ECO:0000259" key="6">
    <source>
        <dbReference type="Pfam" id="PF08546"/>
    </source>
</evidence>
<reference evidence="7 8" key="1">
    <citation type="submission" date="2023-04" db="EMBL/GenBank/DDBJ databases">
        <title>Clostridium tannerae sp. nov., isolated from the fecal material of an alpaca.</title>
        <authorList>
            <person name="Miller S."/>
            <person name="Hendry M."/>
            <person name="King J."/>
            <person name="Sankaranarayanan K."/>
            <person name="Lawson P.A."/>
        </authorList>
    </citation>
    <scope>NUCLEOTIDE SEQUENCE [LARGE SCALE GENOMIC DNA]</scope>
    <source>
        <strain evidence="7 8">A1-XYC3</strain>
    </source>
</reference>
<dbReference type="Gene3D" id="3.40.50.720">
    <property type="entry name" value="NAD(P)-binding Rossmann-like Domain"/>
    <property type="match status" value="1"/>
</dbReference>
<evidence type="ECO:0000313" key="8">
    <source>
        <dbReference type="Proteomes" id="UP001281656"/>
    </source>
</evidence>
<comment type="catalytic activity">
    <reaction evidence="4">
        <text>(R)-pantoate + NADP(+) = 2-dehydropantoate + NADPH + H(+)</text>
        <dbReference type="Rhea" id="RHEA:16233"/>
        <dbReference type="ChEBI" id="CHEBI:11561"/>
        <dbReference type="ChEBI" id="CHEBI:15378"/>
        <dbReference type="ChEBI" id="CHEBI:15980"/>
        <dbReference type="ChEBI" id="CHEBI:57783"/>
        <dbReference type="ChEBI" id="CHEBI:58349"/>
        <dbReference type="EC" id="1.1.1.169"/>
    </reaction>
</comment>
<dbReference type="InterPro" id="IPR008927">
    <property type="entry name" value="6-PGluconate_DH-like_C_sf"/>
</dbReference>
<dbReference type="InterPro" id="IPR036291">
    <property type="entry name" value="NAD(P)-bd_dom_sf"/>
</dbReference>
<keyword evidence="2 4" id="KW-0521">NADP</keyword>
<gene>
    <name evidence="7" type="ORF">P8V03_15785</name>
</gene>
<comment type="similarity">
    <text evidence="1 4">Belongs to the ketopantoate reductase family.</text>
</comment>
<feature type="domain" description="Ketopantoate reductase C-terminal" evidence="6">
    <location>
        <begin position="176"/>
        <end position="299"/>
    </location>
</feature>
<feature type="domain" description="Ketopantoate reductase N-terminal" evidence="5">
    <location>
        <begin position="4"/>
        <end position="147"/>
    </location>
</feature>
<dbReference type="InterPro" id="IPR013332">
    <property type="entry name" value="KPR_N"/>
</dbReference>
<evidence type="ECO:0000256" key="1">
    <source>
        <dbReference type="ARBA" id="ARBA00007870"/>
    </source>
</evidence>
<accession>A0ABU4JWU6</accession>
<dbReference type="InterPro" id="IPR051402">
    <property type="entry name" value="KPR-Related"/>
</dbReference>
<evidence type="ECO:0000313" key="7">
    <source>
        <dbReference type="EMBL" id="MDW8802608.1"/>
    </source>
</evidence>
<keyword evidence="4" id="KW-0566">Pantothenate biosynthesis</keyword>
<name>A0ABU4JWU6_9CLOT</name>
<dbReference type="EMBL" id="JARUJP010000024">
    <property type="protein sequence ID" value="MDW8802608.1"/>
    <property type="molecule type" value="Genomic_DNA"/>
</dbReference>
<dbReference type="SUPFAM" id="SSF51735">
    <property type="entry name" value="NAD(P)-binding Rossmann-fold domains"/>
    <property type="match status" value="1"/>
</dbReference>
<comment type="function">
    <text evidence="4">Catalyzes the NADPH-dependent reduction of ketopantoate into pantoic acid.</text>
</comment>
<dbReference type="InterPro" id="IPR013328">
    <property type="entry name" value="6PGD_dom2"/>
</dbReference>
<evidence type="ECO:0000256" key="2">
    <source>
        <dbReference type="ARBA" id="ARBA00022857"/>
    </source>
</evidence>
<dbReference type="PANTHER" id="PTHR21708">
    <property type="entry name" value="PROBABLE 2-DEHYDROPANTOATE 2-REDUCTASE"/>
    <property type="match status" value="1"/>
</dbReference>
<dbReference type="Pfam" id="PF08546">
    <property type="entry name" value="ApbA_C"/>
    <property type="match status" value="1"/>
</dbReference>
<evidence type="ECO:0000259" key="5">
    <source>
        <dbReference type="Pfam" id="PF02558"/>
    </source>
</evidence>
<dbReference type="Gene3D" id="1.10.1040.10">
    <property type="entry name" value="N-(1-d-carboxylethyl)-l-norvaline Dehydrogenase, domain 2"/>
    <property type="match status" value="1"/>
</dbReference>
<dbReference type="InterPro" id="IPR003710">
    <property type="entry name" value="ApbA"/>
</dbReference>
<protein>
    <recommendedName>
        <fullName evidence="4">2-dehydropantoate 2-reductase</fullName>
        <ecNumber evidence="4">1.1.1.169</ecNumber>
    </recommendedName>
    <alternativeName>
        <fullName evidence="4">Ketopantoate reductase</fullName>
    </alternativeName>
</protein>
<keyword evidence="3 4" id="KW-0560">Oxidoreductase</keyword>
<dbReference type="Proteomes" id="UP001281656">
    <property type="component" value="Unassembled WGS sequence"/>
</dbReference>
<dbReference type="SUPFAM" id="SSF48179">
    <property type="entry name" value="6-phosphogluconate dehydrogenase C-terminal domain-like"/>
    <property type="match status" value="1"/>
</dbReference>
<dbReference type="InterPro" id="IPR013752">
    <property type="entry name" value="KPA_reductase"/>
</dbReference>
<dbReference type="NCBIfam" id="TIGR00745">
    <property type="entry name" value="apbA_panE"/>
    <property type="match status" value="1"/>
</dbReference>
<dbReference type="Pfam" id="PF02558">
    <property type="entry name" value="ApbA"/>
    <property type="match status" value="1"/>
</dbReference>
<keyword evidence="8" id="KW-1185">Reference proteome</keyword>
<proteinExistence type="inferred from homology"/>
<comment type="pathway">
    <text evidence="4">Cofactor biosynthesis; (R)-pantothenate biosynthesis; (R)-pantoate from 3-methyl-2-oxobutanoate: step 2/2.</text>
</comment>
<comment type="caution">
    <text evidence="7">The sequence shown here is derived from an EMBL/GenBank/DDBJ whole genome shotgun (WGS) entry which is preliminary data.</text>
</comment>
<dbReference type="PANTHER" id="PTHR21708:SF26">
    <property type="entry name" value="2-DEHYDROPANTOATE 2-REDUCTASE"/>
    <property type="match status" value="1"/>
</dbReference>
<evidence type="ECO:0000256" key="3">
    <source>
        <dbReference type="ARBA" id="ARBA00023002"/>
    </source>
</evidence>
<sequence>MKNILVIGLGAVGTAYASRLHDMNAKCLKVIASEERAKRYREQGFIINGKEYEFNYLTPKDQFNAADLIIVSVKTHQLSNAIKDMKRYVGRDTIILSLLNGISSEEILGDEFGMDKILYGLCIGIDAVREGNKSYFSSTGKVKFGEKKNTVYSSKVIAVKELFEKANIPYDIPENMFRELWWKFMVNVGINQASAILRAHYNVFQSTAEAKELMESAMWEVIKLSEKVGVNLNEKDILKWYEVLYSLDPSSRTSMLEDIECGRKTEVETFGGEVCRLGREYKIDTPVNQVMYNIIKVIERGV</sequence>
<dbReference type="EC" id="1.1.1.169" evidence="4"/>
<dbReference type="GO" id="GO:0008677">
    <property type="term" value="F:2-dehydropantoate 2-reductase activity"/>
    <property type="evidence" value="ECO:0007669"/>
    <property type="project" value="UniProtKB-EC"/>
</dbReference>
<organism evidence="7 8">
    <name type="scientific">Clostridium tanneri</name>
    <dbReference type="NCBI Taxonomy" id="3037988"/>
    <lineage>
        <taxon>Bacteria</taxon>
        <taxon>Bacillati</taxon>
        <taxon>Bacillota</taxon>
        <taxon>Clostridia</taxon>
        <taxon>Eubacteriales</taxon>
        <taxon>Clostridiaceae</taxon>
        <taxon>Clostridium</taxon>
    </lineage>
</organism>